<dbReference type="EMBL" id="QNRE01000004">
    <property type="protein sequence ID" value="RBO91312.1"/>
    <property type="molecule type" value="Genomic_DNA"/>
</dbReference>
<comment type="caution">
    <text evidence="1">The sequence shown here is derived from an EMBL/GenBank/DDBJ whole genome shotgun (WGS) entry which is preliminary data.</text>
</comment>
<dbReference type="Proteomes" id="UP000252586">
    <property type="component" value="Unassembled WGS sequence"/>
</dbReference>
<name>A0A366DMK7_9NOCA</name>
<organism evidence="1 2">
    <name type="scientific">Nocardia puris</name>
    <dbReference type="NCBI Taxonomy" id="208602"/>
    <lineage>
        <taxon>Bacteria</taxon>
        <taxon>Bacillati</taxon>
        <taxon>Actinomycetota</taxon>
        <taxon>Actinomycetes</taxon>
        <taxon>Mycobacteriales</taxon>
        <taxon>Nocardiaceae</taxon>
        <taxon>Nocardia</taxon>
    </lineage>
</organism>
<protein>
    <submittedName>
        <fullName evidence="1">Uncharacterized protein</fullName>
    </submittedName>
</protein>
<dbReference type="RefSeq" id="WP_067503789.1">
    <property type="nucleotide sequence ID" value="NZ_QNRE01000004.1"/>
</dbReference>
<proteinExistence type="predicted"/>
<sequence>MSWVVIKEVGFELFVYATPDADEAAQHRTECAADGDRTTDPFEMDDDTDWNALESALLSHRGQRVTSPPRGTTAEQWHDLCAHLSTLELVEVPDTYDEINYA</sequence>
<dbReference type="AlphaFoldDB" id="A0A366DMK7"/>
<accession>A0A366DMK7</accession>
<gene>
    <name evidence="1" type="ORF">DFR74_10414</name>
</gene>
<evidence type="ECO:0000313" key="1">
    <source>
        <dbReference type="EMBL" id="RBO91312.1"/>
    </source>
</evidence>
<reference evidence="1 2" key="1">
    <citation type="submission" date="2018-06" db="EMBL/GenBank/DDBJ databases">
        <title>Genomic Encyclopedia of Type Strains, Phase IV (KMG-IV): sequencing the most valuable type-strain genomes for metagenomic binning, comparative biology and taxonomic classification.</title>
        <authorList>
            <person name="Goeker M."/>
        </authorList>
    </citation>
    <scope>NUCLEOTIDE SEQUENCE [LARGE SCALE GENOMIC DNA]</scope>
    <source>
        <strain evidence="1 2">DSM 44599</strain>
    </source>
</reference>
<evidence type="ECO:0000313" key="2">
    <source>
        <dbReference type="Proteomes" id="UP000252586"/>
    </source>
</evidence>
<dbReference type="STRING" id="1210090.GCA_001613185_00925"/>
<keyword evidence="2" id="KW-1185">Reference proteome</keyword>